<dbReference type="InterPro" id="IPR007921">
    <property type="entry name" value="CHAP_dom"/>
</dbReference>
<evidence type="ECO:0000256" key="1">
    <source>
        <dbReference type="SAM" id="MobiDB-lite"/>
    </source>
</evidence>
<dbReference type="eggNOG" id="COG3942">
    <property type="taxonomic scope" value="Bacteria"/>
</dbReference>
<keyword evidence="7" id="KW-1185">Reference proteome</keyword>
<evidence type="ECO:0000313" key="7">
    <source>
        <dbReference type="Proteomes" id="UP000538955"/>
    </source>
</evidence>
<evidence type="ECO:0000313" key="5">
    <source>
        <dbReference type="EMBL" id="TBW76856.1"/>
    </source>
</evidence>
<dbReference type="Pfam" id="PF05257">
    <property type="entry name" value="CHAP"/>
    <property type="match status" value="1"/>
</dbReference>
<evidence type="ECO:0000313" key="4">
    <source>
        <dbReference type="EMBL" id="NMK98045.1"/>
    </source>
</evidence>
<dbReference type="Gene3D" id="3.90.1720.10">
    <property type="entry name" value="endopeptidase domain like (from Nostoc punctiforme)"/>
    <property type="match status" value="1"/>
</dbReference>
<accession>A0A0U1E4Y0</accession>
<dbReference type="RefSeq" id="WP_002436224.1">
    <property type="nucleotide sequence ID" value="NZ_AP014956.1"/>
</dbReference>
<sequence>MKKIATATIATAGIATFGIMQHDADAAENNNNGYNPNDPYSYSYTYTIDQQGNYHYDWKGNWSPQQAQQGNNSNYSNANQSTQSYNSYNNYNNYRTNNQTQSYNSNNGGGLGANYSTSDRNVKVTTQSAPTQKSSSNASAAFAGQTSSGSNLYTSGQCTYYVYDKVGGKISSTWGNANNWANAAASSGYTVNNTPKQGAIMQTSQGAFGHVAYVENVNNDGSVKVSEMNYNGGPGVVSTRTISASQAGAYNYIS</sequence>
<evidence type="ECO:0000313" key="3">
    <source>
        <dbReference type="EMBL" id="NMK54920.1"/>
    </source>
</evidence>
<dbReference type="Proteomes" id="UP000291949">
    <property type="component" value="Unassembled WGS sequence"/>
</dbReference>
<dbReference type="AlphaFoldDB" id="A0A0U1E4Y0"/>
<evidence type="ECO:0000313" key="6">
    <source>
        <dbReference type="Proteomes" id="UP000291949"/>
    </source>
</evidence>
<dbReference type="EMBL" id="JABBLX010000023">
    <property type="protein sequence ID" value="NMK98045.1"/>
    <property type="molecule type" value="Genomic_DNA"/>
</dbReference>
<dbReference type="EMBL" id="SCHC01000002">
    <property type="protein sequence ID" value="TBW76856.1"/>
    <property type="molecule type" value="Genomic_DNA"/>
</dbReference>
<organism evidence="5 6">
    <name type="scientific">Staphylococcus capitis</name>
    <dbReference type="NCBI Taxonomy" id="29388"/>
    <lineage>
        <taxon>Bacteria</taxon>
        <taxon>Bacillati</taxon>
        <taxon>Bacillota</taxon>
        <taxon>Bacilli</taxon>
        <taxon>Bacillales</taxon>
        <taxon>Staphylococcaceae</taxon>
        <taxon>Staphylococcus</taxon>
    </lineage>
</organism>
<name>A0A0U1E4Y0_STACP</name>
<feature type="region of interest" description="Disordered" evidence="1">
    <location>
        <begin position="65"/>
        <end position="138"/>
    </location>
</feature>
<dbReference type="Proteomes" id="UP000538955">
    <property type="component" value="Unassembled WGS sequence"/>
</dbReference>
<feature type="compositionally biased region" description="Polar residues" evidence="1">
    <location>
        <begin position="114"/>
        <end position="138"/>
    </location>
</feature>
<reference evidence="7 8" key="2">
    <citation type="submission" date="2020-04" db="EMBL/GenBank/DDBJ databases">
        <title>The Epidemiology and Molecular Characteristics of Linezolid-Resistant Staphylococcus capitis in Huashan Hospital, Shanghai.</title>
        <authorList>
            <person name="Ding L."/>
            <person name="Li P."/>
            <person name="Yang Y."/>
            <person name="Lin D."/>
            <person name="Xu X."/>
        </authorList>
    </citation>
    <scope>NUCLEOTIDE SEQUENCE [LARGE SCALE GENOMIC DNA]</scope>
    <source>
        <strain evidence="4 8">12-86</strain>
        <strain evidence="3 7">17-84</strain>
    </source>
</reference>
<reference evidence="5 6" key="1">
    <citation type="journal article" date="2019" name="Sci. Transl. Med.">
        <title>Quorum sensing between bacterial species on the skin protects against epidermal injury in atopic dermatitis.</title>
        <authorList>
            <person name="Williams M.R."/>
        </authorList>
    </citation>
    <scope>NUCLEOTIDE SEQUENCE [LARGE SCALE GENOMIC DNA]</scope>
    <source>
        <strain evidence="5 6">H8</strain>
    </source>
</reference>
<proteinExistence type="predicted"/>
<dbReference type="PROSITE" id="PS50911">
    <property type="entry name" value="CHAP"/>
    <property type="match status" value="1"/>
</dbReference>
<feature type="compositionally biased region" description="Low complexity" evidence="1">
    <location>
        <begin position="65"/>
        <end position="106"/>
    </location>
</feature>
<evidence type="ECO:0000313" key="8">
    <source>
        <dbReference type="Proteomes" id="UP000550736"/>
    </source>
</evidence>
<feature type="domain" description="Peptidase C51" evidence="2">
    <location>
        <begin position="133"/>
        <end position="254"/>
    </location>
</feature>
<dbReference type="InterPro" id="IPR038765">
    <property type="entry name" value="Papain-like_cys_pep_sf"/>
</dbReference>
<dbReference type="Proteomes" id="UP000550736">
    <property type="component" value="Unassembled WGS sequence"/>
</dbReference>
<dbReference type="EMBL" id="JABBMI010000069">
    <property type="protein sequence ID" value="NMK54920.1"/>
    <property type="molecule type" value="Genomic_DNA"/>
</dbReference>
<dbReference type="SUPFAM" id="SSF54001">
    <property type="entry name" value="Cysteine proteinases"/>
    <property type="match status" value="1"/>
</dbReference>
<evidence type="ECO:0000259" key="2">
    <source>
        <dbReference type="PROSITE" id="PS50911"/>
    </source>
</evidence>
<comment type="caution">
    <text evidence="5">The sequence shown here is derived from an EMBL/GenBank/DDBJ whole genome shotgun (WGS) entry which is preliminary data.</text>
</comment>
<protein>
    <submittedName>
        <fullName evidence="5">CHAP domain-containing protein</fullName>
    </submittedName>
</protein>
<gene>
    <name evidence="5" type="ORF">EQ811_08305</name>
    <name evidence="4" type="ORF">HHM13_08055</name>
    <name evidence="3" type="ORF">HHM24_09310</name>
</gene>